<dbReference type="PANTHER" id="PTHR40032:SF1">
    <property type="entry name" value="EXPORTED PROTEIN"/>
    <property type="match status" value="1"/>
</dbReference>
<proteinExistence type="predicted"/>
<dbReference type="Proteomes" id="UP000239047">
    <property type="component" value="Unassembled WGS sequence"/>
</dbReference>
<comment type="caution">
    <text evidence="2">The sequence shown here is derived from an EMBL/GenBank/DDBJ whole genome shotgun (WGS) entry which is preliminary data.</text>
</comment>
<dbReference type="AlphaFoldDB" id="A0A2S5GHW8"/>
<evidence type="ECO:0000259" key="1">
    <source>
        <dbReference type="Pfam" id="PF12671"/>
    </source>
</evidence>
<protein>
    <submittedName>
        <fullName evidence="2">Amidase</fullName>
    </submittedName>
</protein>
<accession>A0A2S5GHW8</accession>
<dbReference type="OrthoDB" id="9812429at2"/>
<dbReference type="EMBL" id="PREZ01000001">
    <property type="protein sequence ID" value="PPA72463.1"/>
    <property type="molecule type" value="Genomic_DNA"/>
</dbReference>
<evidence type="ECO:0000313" key="2">
    <source>
        <dbReference type="EMBL" id="PPA72463.1"/>
    </source>
</evidence>
<dbReference type="Pfam" id="PF12671">
    <property type="entry name" value="Amidase_6"/>
    <property type="match status" value="1"/>
</dbReference>
<name>A0A2S5GHW8_9BACL</name>
<dbReference type="Gene3D" id="3.90.1720.10">
    <property type="entry name" value="endopeptidase domain like (from Nostoc punctiforme)"/>
    <property type="match status" value="1"/>
</dbReference>
<reference evidence="2 3" key="1">
    <citation type="submission" date="2018-02" db="EMBL/GenBank/DDBJ databases">
        <title>Jeotgalibacillus proteolyticum sp. nov. a protease producing bacterium isolated from ocean sediments of Laizhou Bay.</title>
        <authorList>
            <person name="Li Y."/>
        </authorList>
    </citation>
    <scope>NUCLEOTIDE SEQUENCE [LARGE SCALE GENOMIC DNA]</scope>
    <source>
        <strain evidence="2 3">22-7</strain>
    </source>
</reference>
<sequence>MAYNRGAAVLYAEKWWDGRNPAYPSFEVDCTNFISQCLHAGGWTMTGYPNRSKGWWVRQSSWSFSWSVAHSLKWYLDSSGRAQAVTSPSQLKQGDVICYDFEGDGRINHTTIVTAIRSGEPLVNAHTSDSRMRDWEYTDSSAYTSSIKYYFYSIT</sequence>
<dbReference type="PANTHER" id="PTHR40032">
    <property type="entry name" value="EXPORTED PROTEIN-RELATED"/>
    <property type="match status" value="1"/>
</dbReference>
<gene>
    <name evidence="2" type="ORF">C4B60_03560</name>
</gene>
<dbReference type="InterPro" id="IPR024301">
    <property type="entry name" value="Amidase_6"/>
</dbReference>
<keyword evidence="3" id="KW-1185">Reference proteome</keyword>
<evidence type="ECO:0000313" key="3">
    <source>
        <dbReference type="Proteomes" id="UP000239047"/>
    </source>
</evidence>
<feature type="domain" description="Putative amidase" evidence="1">
    <location>
        <begin position="3"/>
        <end position="152"/>
    </location>
</feature>
<organism evidence="2 3">
    <name type="scientific">Jeotgalibacillus proteolyticus</name>
    <dbReference type="NCBI Taxonomy" id="2082395"/>
    <lineage>
        <taxon>Bacteria</taxon>
        <taxon>Bacillati</taxon>
        <taxon>Bacillota</taxon>
        <taxon>Bacilli</taxon>
        <taxon>Bacillales</taxon>
        <taxon>Caryophanaceae</taxon>
        <taxon>Jeotgalibacillus</taxon>
    </lineage>
</organism>